<sequence>MKSSSIARMLWLGLAGLVASTPDHDDLLSRAISLMEQSPLIDTHIDLPQVLRSLDRHPLEAIKMLSSTVPGHVDIPRMRAGRLGGAFWTVWTPCPELVGDDPGADFNKPTHALRDALEMLDLIQNMVAQHPEHLHLARSAADVRAAFGAGRIASLIGMEGTHFLGNSLSAVRLLAQLGVRYVTLTHTCHSAFASSNGGGPGPLGASAHAGNGLSPLGEALVGELNRLGVMVDLSHTSDATARQALALSRAPVVWTHSGSRAVWDHPRNVPDDILELVGAGPGRNPGVVQSVFYPPFIGPTPDSANVSRVADHIEHIAGIVGRRHVGIASDFDGMYAAVQGLDDASTYPVLVAEMLARGWSDDEVLDLMGRNLMRVMDAVDAVSEEMRHELPSSAIWEKRTDLPATWGEEYYPYEVRDARKKLRIVHDEL</sequence>
<dbReference type="PANTHER" id="PTHR10443">
    <property type="entry name" value="MICROSOMAL DIPEPTIDASE"/>
    <property type="match status" value="1"/>
</dbReference>
<keyword evidence="2" id="KW-0862">Zinc</keyword>
<dbReference type="Pfam" id="PF01244">
    <property type="entry name" value="Peptidase_M19"/>
    <property type="match status" value="1"/>
</dbReference>
<comment type="cofactor">
    <cofactor evidence="2">
        <name>Zn(2+)</name>
        <dbReference type="ChEBI" id="CHEBI:29105"/>
    </cofactor>
</comment>
<keyword evidence="2" id="KW-0479">Metal-binding</keyword>
<keyword evidence="2" id="KW-0645">Protease</keyword>
<keyword evidence="4" id="KW-1185">Reference proteome</keyword>
<keyword evidence="2" id="KW-0482">Metalloprotease</keyword>
<gene>
    <name evidence="3" type="ORF">Micbo1qcDRAFT_138795</name>
</gene>
<keyword evidence="2" id="KW-0378">Hydrolase</keyword>
<feature type="signal peptide" evidence="2">
    <location>
        <begin position="1"/>
        <end position="20"/>
    </location>
</feature>
<dbReference type="CDD" id="cd01301">
    <property type="entry name" value="rDP_like"/>
    <property type="match status" value="1"/>
</dbReference>
<protein>
    <recommendedName>
        <fullName evidence="2">Dipeptidase</fullName>
        <ecNumber evidence="2">3.4.13.19</ecNumber>
    </recommendedName>
</protein>
<evidence type="ECO:0000313" key="4">
    <source>
        <dbReference type="Proteomes" id="UP000070501"/>
    </source>
</evidence>
<dbReference type="InParanoid" id="A0A136ISS9"/>
<dbReference type="EMBL" id="KQ964260">
    <property type="protein sequence ID" value="KXJ87925.1"/>
    <property type="molecule type" value="Genomic_DNA"/>
</dbReference>
<dbReference type="EC" id="3.4.13.19" evidence="2"/>
<dbReference type="GO" id="GO:0070573">
    <property type="term" value="F:metallodipeptidase activity"/>
    <property type="evidence" value="ECO:0007669"/>
    <property type="project" value="InterPro"/>
</dbReference>
<keyword evidence="1 2" id="KW-0224">Dipeptidase</keyword>
<dbReference type="InterPro" id="IPR032466">
    <property type="entry name" value="Metal_Hydrolase"/>
</dbReference>
<dbReference type="SUPFAM" id="SSF51556">
    <property type="entry name" value="Metallo-dependent hydrolases"/>
    <property type="match status" value="1"/>
</dbReference>
<reference evidence="4" key="1">
    <citation type="submission" date="2016-02" db="EMBL/GenBank/DDBJ databases">
        <title>Draft genome sequence of Microdochium bolleyi, a fungal endophyte of beachgrass.</title>
        <authorList>
            <consortium name="DOE Joint Genome Institute"/>
            <person name="David A.S."/>
            <person name="May G."/>
            <person name="Haridas S."/>
            <person name="Lim J."/>
            <person name="Wang M."/>
            <person name="Labutti K."/>
            <person name="Lipzen A."/>
            <person name="Barry K."/>
            <person name="Grigoriev I.V."/>
        </authorList>
    </citation>
    <scope>NUCLEOTIDE SEQUENCE [LARGE SCALE GENOMIC DNA]</scope>
    <source>
        <strain evidence="4">J235TASD1</strain>
    </source>
</reference>
<evidence type="ECO:0000313" key="3">
    <source>
        <dbReference type="EMBL" id="KXJ87925.1"/>
    </source>
</evidence>
<accession>A0A136ISS9</accession>
<keyword evidence="2" id="KW-0732">Signal</keyword>
<evidence type="ECO:0000256" key="2">
    <source>
        <dbReference type="RuleBase" id="RU341113"/>
    </source>
</evidence>
<dbReference type="STRING" id="196109.A0A136ISS9"/>
<dbReference type="GO" id="GO:0006508">
    <property type="term" value="P:proteolysis"/>
    <property type="evidence" value="ECO:0007669"/>
    <property type="project" value="UniProtKB-KW"/>
</dbReference>
<feature type="chain" id="PRO_5007230167" description="Dipeptidase" evidence="2">
    <location>
        <begin position="21"/>
        <end position="429"/>
    </location>
</feature>
<dbReference type="PANTHER" id="PTHR10443:SF12">
    <property type="entry name" value="DIPEPTIDASE"/>
    <property type="match status" value="1"/>
</dbReference>
<dbReference type="PROSITE" id="PS51365">
    <property type="entry name" value="RENAL_DIPEPTIDASE_2"/>
    <property type="match status" value="1"/>
</dbReference>
<comment type="catalytic activity">
    <reaction evidence="2">
        <text>an L-aminoacyl-L-amino acid + H2O = 2 an L-alpha-amino acid</text>
        <dbReference type="Rhea" id="RHEA:48940"/>
        <dbReference type="ChEBI" id="CHEBI:15377"/>
        <dbReference type="ChEBI" id="CHEBI:59869"/>
        <dbReference type="ChEBI" id="CHEBI:77460"/>
        <dbReference type="EC" id="3.4.13.19"/>
    </reaction>
</comment>
<dbReference type="InterPro" id="IPR008257">
    <property type="entry name" value="Pept_M19"/>
</dbReference>
<dbReference type="GO" id="GO:0046872">
    <property type="term" value="F:metal ion binding"/>
    <property type="evidence" value="ECO:0007669"/>
    <property type="project" value="UniProtKB-UniRule"/>
</dbReference>
<dbReference type="OrthoDB" id="445695at2759"/>
<evidence type="ECO:0000256" key="1">
    <source>
        <dbReference type="ARBA" id="ARBA00022997"/>
    </source>
</evidence>
<dbReference type="AlphaFoldDB" id="A0A136ISS9"/>
<comment type="similarity">
    <text evidence="2">Belongs to the metallo-dependent hydrolases superfamily. Peptidase M19 family.</text>
</comment>
<dbReference type="Gene3D" id="3.20.20.140">
    <property type="entry name" value="Metal-dependent hydrolases"/>
    <property type="match status" value="1"/>
</dbReference>
<dbReference type="Proteomes" id="UP000070501">
    <property type="component" value="Unassembled WGS sequence"/>
</dbReference>
<organism evidence="3 4">
    <name type="scientific">Microdochium bolleyi</name>
    <dbReference type="NCBI Taxonomy" id="196109"/>
    <lineage>
        <taxon>Eukaryota</taxon>
        <taxon>Fungi</taxon>
        <taxon>Dikarya</taxon>
        <taxon>Ascomycota</taxon>
        <taxon>Pezizomycotina</taxon>
        <taxon>Sordariomycetes</taxon>
        <taxon>Xylariomycetidae</taxon>
        <taxon>Xylariales</taxon>
        <taxon>Microdochiaceae</taxon>
        <taxon>Microdochium</taxon>
    </lineage>
</organism>
<proteinExistence type="inferred from homology"/>
<name>A0A136ISS9_9PEZI</name>